<feature type="domain" description="RBD" evidence="1">
    <location>
        <begin position="59"/>
        <end position="114"/>
    </location>
</feature>
<keyword evidence="3" id="KW-1185">Reference proteome</keyword>
<evidence type="ECO:0000313" key="2">
    <source>
        <dbReference type="EMBL" id="GIX95414.1"/>
    </source>
</evidence>
<dbReference type="InterPro" id="IPR043537">
    <property type="entry name" value="Tiam1/Tiam2/Sif"/>
</dbReference>
<comment type="caution">
    <text evidence="2">The sequence shown here is derived from an EMBL/GenBank/DDBJ whole genome shotgun (WGS) entry which is preliminary data.</text>
</comment>
<proteinExistence type="predicted"/>
<dbReference type="EMBL" id="BPLR01004511">
    <property type="protein sequence ID" value="GIX95414.1"/>
    <property type="molecule type" value="Genomic_DNA"/>
</dbReference>
<dbReference type="PANTHER" id="PTHR46001:SF3">
    <property type="entry name" value="PROTEIN STILL LIFE, ISOFORM SIF TYPE 1"/>
    <property type="match status" value="1"/>
</dbReference>
<gene>
    <name evidence="2" type="primary">sif</name>
    <name evidence="2" type="ORF">CEXT_29901</name>
</gene>
<dbReference type="PANTHER" id="PTHR46001">
    <property type="entry name" value="TIAM (MAMMALIAN TUMOR INVASION AND METASTASIS FACTOR) HOMOLOG"/>
    <property type="match status" value="1"/>
</dbReference>
<dbReference type="Proteomes" id="UP001054945">
    <property type="component" value="Unassembled WGS sequence"/>
</dbReference>
<evidence type="ECO:0000259" key="1">
    <source>
        <dbReference type="Pfam" id="PF02196"/>
    </source>
</evidence>
<dbReference type="GO" id="GO:0007264">
    <property type="term" value="P:small GTPase-mediated signal transduction"/>
    <property type="evidence" value="ECO:0007669"/>
    <property type="project" value="InterPro"/>
</dbReference>
<accession>A0AAV4PHL5</accession>
<dbReference type="InterPro" id="IPR003116">
    <property type="entry name" value="RBD_dom"/>
</dbReference>
<dbReference type="GO" id="GO:0005085">
    <property type="term" value="F:guanyl-nucleotide exchange factor activity"/>
    <property type="evidence" value="ECO:0007669"/>
    <property type="project" value="InterPro"/>
</dbReference>
<evidence type="ECO:0000313" key="3">
    <source>
        <dbReference type="Proteomes" id="UP001054945"/>
    </source>
</evidence>
<dbReference type="Pfam" id="PF02196">
    <property type="entry name" value="RBD"/>
    <property type="match status" value="1"/>
</dbReference>
<organism evidence="2 3">
    <name type="scientific">Caerostris extrusa</name>
    <name type="common">Bark spider</name>
    <name type="synonym">Caerostris bankana</name>
    <dbReference type="NCBI Taxonomy" id="172846"/>
    <lineage>
        <taxon>Eukaryota</taxon>
        <taxon>Metazoa</taxon>
        <taxon>Ecdysozoa</taxon>
        <taxon>Arthropoda</taxon>
        <taxon>Chelicerata</taxon>
        <taxon>Arachnida</taxon>
        <taxon>Araneae</taxon>
        <taxon>Araneomorphae</taxon>
        <taxon>Entelegynae</taxon>
        <taxon>Araneoidea</taxon>
        <taxon>Araneidae</taxon>
        <taxon>Caerostris</taxon>
    </lineage>
</organism>
<name>A0AAV4PHL5_CAEEX</name>
<reference evidence="2 3" key="1">
    <citation type="submission" date="2021-06" db="EMBL/GenBank/DDBJ databases">
        <title>Caerostris extrusa draft genome.</title>
        <authorList>
            <person name="Kono N."/>
            <person name="Arakawa K."/>
        </authorList>
    </citation>
    <scope>NUCLEOTIDE SEQUENCE [LARGE SCALE GENOMIC DNA]</scope>
</reference>
<dbReference type="AlphaFoldDB" id="A0AAV4PHL5"/>
<protein>
    <submittedName>
        <fullName evidence="2">Protein still life, isoform SIF type 1</fullName>
    </submittedName>
</protein>
<sequence>MPISVPGVPLCSQTFFPEGVRLKGGPYQDLTVGEISKSFNYISCSLDLPSMPERSIKIQIPDNQTVSTTSLNVRDNMTVEEVLWSACGKKQLSPNDHFLRAKKRKDVDEYFVPPRIELIENLINQYEVLEVCPKVLYQVELGRHSLEQLFGFSVEAELVENVDHQDELCVYVSRVEEGSLAHQQGKNLIFFLTWNIELHSFFLRDLLNTNNHGS</sequence>